<protein>
    <submittedName>
        <fullName evidence="2">Uncharacterized protein</fullName>
    </submittedName>
</protein>
<evidence type="ECO:0000313" key="2">
    <source>
        <dbReference type="EMBL" id="KNC73879.1"/>
    </source>
</evidence>
<dbReference type="GeneID" id="25914066"/>
<evidence type="ECO:0000256" key="1">
    <source>
        <dbReference type="SAM" id="Phobius"/>
    </source>
</evidence>
<keyword evidence="3" id="KW-1185">Reference proteome</keyword>
<dbReference type="OrthoDB" id="190846at2759"/>
<dbReference type="AlphaFoldDB" id="A0A0L0FAV7"/>
<keyword evidence="1" id="KW-1133">Transmembrane helix</keyword>
<sequence>MRRLFSHTLHKLKNESKLDLMTRVHRLESDKDEMSLRLSSLKDSSKRMARSLWQRTYWYYLALMLVIFAVTPQGVLPEVVDDMSRNATATMLGYHPIDYMFPAERGVSGGSLGRRLAAEGLQKHHPVLLIPGFTTVSLELWKPHPGEESVLGHCAGPVPPWIGQVAYMFDGVRVLDIEK</sequence>
<organism evidence="2 3">
    <name type="scientific">Sphaeroforma arctica JP610</name>
    <dbReference type="NCBI Taxonomy" id="667725"/>
    <lineage>
        <taxon>Eukaryota</taxon>
        <taxon>Ichthyosporea</taxon>
        <taxon>Ichthyophonida</taxon>
        <taxon>Sphaeroforma</taxon>
    </lineage>
</organism>
<dbReference type="RefSeq" id="XP_014147781.1">
    <property type="nucleotide sequence ID" value="XM_014292306.1"/>
</dbReference>
<gene>
    <name evidence="2" type="ORF">SARC_13562</name>
</gene>
<name>A0A0L0FAV7_9EUKA</name>
<keyword evidence="1" id="KW-0812">Transmembrane</keyword>
<dbReference type="EMBL" id="KQ245030">
    <property type="protein sequence ID" value="KNC73879.1"/>
    <property type="molecule type" value="Genomic_DNA"/>
</dbReference>
<reference evidence="2 3" key="1">
    <citation type="submission" date="2011-02" db="EMBL/GenBank/DDBJ databases">
        <title>The Genome Sequence of Sphaeroforma arctica JP610.</title>
        <authorList>
            <consortium name="The Broad Institute Genome Sequencing Platform"/>
            <person name="Russ C."/>
            <person name="Cuomo C."/>
            <person name="Young S.K."/>
            <person name="Zeng Q."/>
            <person name="Gargeya S."/>
            <person name="Alvarado L."/>
            <person name="Berlin A."/>
            <person name="Chapman S.B."/>
            <person name="Chen Z."/>
            <person name="Freedman E."/>
            <person name="Gellesch M."/>
            <person name="Goldberg J."/>
            <person name="Griggs A."/>
            <person name="Gujja S."/>
            <person name="Heilman E."/>
            <person name="Heiman D."/>
            <person name="Howarth C."/>
            <person name="Mehta T."/>
            <person name="Neiman D."/>
            <person name="Pearson M."/>
            <person name="Roberts A."/>
            <person name="Saif S."/>
            <person name="Shea T."/>
            <person name="Shenoy N."/>
            <person name="Sisk P."/>
            <person name="Stolte C."/>
            <person name="Sykes S."/>
            <person name="White J."/>
            <person name="Yandava C."/>
            <person name="Burger G."/>
            <person name="Gray M.W."/>
            <person name="Holland P.W.H."/>
            <person name="King N."/>
            <person name="Lang F.B.F."/>
            <person name="Roger A.J."/>
            <person name="Ruiz-Trillo I."/>
            <person name="Haas B."/>
            <person name="Nusbaum C."/>
            <person name="Birren B."/>
        </authorList>
    </citation>
    <scope>NUCLEOTIDE SEQUENCE [LARGE SCALE GENOMIC DNA]</scope>
    <source>
        <strain evidence="2 3">JP610</strain>
    </source>
</reference>
<feature type="transmembrane region" description="Helical" evidence="1">
    <location>
        <begin position="57"/>
        <end position="76"/>
    </location>
</feature>
<accession>A0A0L0FAV7</accession>
<keyword evidence="1" id="KW-0472">Membrane</keyword>
<evidence type="ECO:0000313" key="3">
    <source>
        <dbReference type="Proteomes" id="UP000054560"/>
    </source>
</evidence>
<proteinExistence type="predicted"/>
<dbReference type="Proteomes" id="UP000054560">
    <property type="component" value="Unassembled WGS sequence"/>
</dbReference>